<proteinExistence type="predicted"/>
<evidence type="ECO:0000313" key="3">
    <source>
        <dbReference type="Proteomes" id="UP001432146"/>
    </source>
</evidence>
<name>A0AAW0ZYW8_9HYME</name>
<keyword evidence="3" id="KW-1185">Reference proteome</keyword>
<organism evidence="2 3">
    <name type="scientific">Tetragonisca angustula</name>
    <dbReference type="NCBI Taxonomy" id="166442"/>
    <lineage>
        <taxon>Eukaryota</taxon>
        <taxon>Metazoa</taxon>
        <taxon>Ecdysozoa</taxon>
        <taxon>Arthropoda</taxon>
        <taxon>Hexapoda</taxon>
        <taxon>Insecta</taxon>
        <taxon>Pterygota</taxon>
        <taxon>Neoptera</taxon>
        <taxon>Endopterygota</taxon>
        <taxon>Hymenoptera</taxon>
        <taxon>Apocrita</taxon>
        <taxon>Aculeata</taxon>
        <taxon>Apoidea</taxon>
        <taxon>Anthophila</taxon>
        <taxon>Apidae</taxon>
        <taxon>Tetragonisca</taxon>
    </lineage>
</organism>
<feature type="region of interest" description="Disordered" evidence="1">
    <location>
        <begin position="104"/>
        <end position="132"/>
    </location>
</feature>
<evidence type="ECO:0000313" key="2">
    <source>
        <dbReference type="EMBL" id="KAK9302874.1"/>
    </source>
</evidence>
<gene>
    <name evidence="2" type="ORF">QLX08_005275</name>
</gene>
<accession>A0AAW0ZYW8</accession>
<feature type="compositionally biased region" description="Basic and acidic residues" evidence="1">
    <location>
        <begin position="1"/>
        <end position="33"/>
    </location>
</feature>
<dbReference type="AlphaFoldDB" id="A0AAW0ZYW8"/>
<comment type="caution">
    <text evidence="2">The sequence shown here is derived from an EMBL/GenBank/DDBJ whole genome shotgun (WGS) entry which is preliminary data.</text>
</comment>
<evidence type="ECO:0000256" key="1">
    <source>
        <dbReference type="SAM" id="MobiDB-lite"/>
    </source>
</evidence>
<dbReference type="EMBL" id="JAWNGG020000088">
    <property type="protein sequence ID" value="KAK9302874.1"/>
    <property type="molecule type" value="Genomic_DNA"/>
</dbReference>
<dbReference type="Proteomes" id="UP001432146">
    <property type="component" value="Unassembled WGS sequence"/>
</dbReference>
<sequence length="132" mass="14665">MLKRLNEKQVEEGRRDETKGDGSKEWGAERVAEGKTVTTLNSQKGHLLAGRRLPSERALVNVATIAPIVEDKGGVKGERAVRGKGRTVDALRIKRTIWQVREGKGERAKGKYARASVGRGNRVNTRNRDAHR</sequence>
<reference evidence="2 3" key="1">
    <citation type="submission" date="2024-05" db="EMBL/GenBank/DDBJ databases">
        <title>The nuclear and mitochondrial genome assemblies of Tetragonisca angustula (Apidae: Meliponini), a tiny yet remarkable pollinator in the Neotropics.</title>
        <authorList>
            <person name="Ferrari R."/>
            <person name="Ricardo P.C."/>
            <person name="Dias F.C."/>
            <person name="Araujo N.S."/>
            <person name="Soares D.O."/>
            <person name="Zhou Q.-S."/>
            <person name="Zhu C.-D."/>
            <person name="Coutinho L."/>
            <person name="Airas M.C."/>
            <person name="Batista T.M."/>
        </authorList>
    </citation>
    <scope>NUCLEOTIDE SEQUENCE [LARGE SCALE GENOMIC DNA]</scope>
    <source>
        <strain evidence="2">ASF017062</strain>
        <tissue evidence="2">Abdomen</tissue>
    </source>
</reference>
<protein>
    <submittedName>
        <fullName evidence="2">Uncharacterized protein</fullName>
    </submittedName>
</protein>
<feature type="region of interest" description="Disordered" evidence="1">
    <location>
        <begin position="1"/>
        <end position="37"/>
    </location>
</feature>